<dbReference type="Gene3D" id="3.40.640.10">
    <property type="entry name" value="Type I PLP-dependent aspartate aminotransferase-like (Major domain)"/>
    <property type="match status" value="1"/>
</dbReference>
<dbReference type="PANTHER" id="PTHR48097">
    <property type="entry name" value="L-THREONINE ALDOLASE-RELATED"/>
    <property type="match status" value="1"/>
</dbReference>
<dbReference type="PIRSF" id="PIRSF038940">
    <property type="entry name" value="Low_specificity_LTA"/>
    <property type="match status" value="1"/>
</dbReference>
<sequence length="347" mass="38922">MKNFKSDNYFGVHPKIFEGMIAANEGAAGSYGHDKYSEELKETLSRVFEHDITFFLASTGTVSNCLCLSALCPHYGTVYCTKEAHINNDECNAPGFFLKGGKLMTFTNPNSPSKIDLESIEKDIEWSNGNVPHTTKPACITITQSTELGQVYSLKELEEIGKFARKHNLHLHMDGARFSNALATLNCTPASMTWKIGVDVLSFGCTKNGGLMGEVIIFFNQELAKDFEYIHKQSGQLLSKTRFFSAQVLAYLKDDLYLQLARHSNQMAKKLESGIKQIPQLESTMPVEANELFIKIPKSVAEKLWENGFEFYPWDTSLGTYRLVTSWATQEEAIDLFITEAKKLCAE</sequence>
<dbReference type="Pfam" id="PF01212">
    <property type="entry name" value="Beta_elim_lyase"/>
    <property type="match status" value="1"/>
</dbReference>
<dbReference type="InterPro" id="IPR015421">
    <property type="entry name" value="PyrdxlP-dep_Trfase_major"/>
</dbReference>
<dbReference type="InterPro" id="IPR015422">
    <property type="entry name" value="PyrdxlP-dep_Trfase_small"/>
</dbReference>
<comment type="cofactor">
    <cofactor evidence="1">
        <name>pyridoxal 5'-phosphate</name>
        <dbReference type="ChEBI" id="CHEBI:597326"/>
    </cofactor>
</comment>
<dbReference type="InterPro" id="IPR026273">
    <property type="entry name" value="Low_specificity_L-TA_bact"/>
</dbReference>
<accession>A0ABR2L2E4</accession>
<evidence type="ECO:0000256" key="3">
    <source>
        <dbReference type="ARBA" id="ARBA00022898"/>
    </source>
</evidence>
<gene>
    <name evidence="5" type="ORF">M9Y10_015170</name>
</gene>
<evidence type="ECO:0000313" key="5">
    <source>
        <dbReference type="EMBL" id="KAK8897231.1"/>
    </source>
</evidence>
<dbReference type="InterPro" id="IPR001597">
    <property type="entry name" value="ArAA_b-elim_lyase/Thr_aldolase"/>
</dbReference>
<dbReference type="Proteomes" id="UP001470230">
    <property type="component" value="Unassembled WGS sequence"/>
</dbReference>
<dbReference type="Gene3D" id="3.90.1150.10">
    <property type="entry name" value="Aspartate Aminotransferase, domain 1"/>
    <property type="match status" value="1"/>
</dbReference>
<comment type="similarity">
    <text evidence="2">Belongs to the threonine aldolase family.</text>
</comment>
<evidence type="ECO:0000313" key="6">
    <source>
        <dbReference type="Proteomes" id="UP001470230"/>
    </source>
</evidence>
<evidence type="ECO:0000256" key="2">
    <source>
        <dbReference type="ARBA" id="ARBA00006966"/>
    </source>
</evidence>
<dbReference type="EMBL" id="JAPFFF010000002">
    <property type="protein sequence ID" value="KAK8897231.1"/>
    <property type="molecule type" value="Genomic_DNA"/>
</dbReference>
<keyword evidence="3" id="KW-0663">Pyridoxal phosphate</keyword>
<organism evidence="5 6">
    <name type="scientific">Tritrichomonas musculus</name>
    <dbReference type="NCBI Taxonomy" id="1915356"/>
    <lineage>
        <taxon>Eukaryota</taxon>
        <taxon>Metamonada</taxon>
        <taxon>Parabasalia</taxon>
        <taxon>Tritrichomonadida</taxon>
        <taxon>Tritrichomonadidae</taxon>
        <taxon>Tritrichomonas</taxon>
    </lineage>
</organism>
<name>A0ABR2L2E4_9EUKA</name>
<dbReference type="PANTHER" id="PTHR48097:SF5">
    <property type="entry name" value="LOW SPECIFICITY L-THREONINE ALDOLASE"/>
    <property type="match status" value="1"/>
</dbReference>
<keyword evidence="6" id="KW-1185">Reference proteome</keyword>
<protein>
    <recommendedName>
        <fullName evidence="4">Aromatic amino acid beta-eliminating lyase/threonine aldolase domain-containing protein</fullName>
    </recommendedName>
</protein>
<comment type="caution">
    <text evidence="5">The sequence shown here is derived from an EMBL/GenBank/DDBJ whole genome shotgun (WGS) entry which is preliminary data.</text>
</comment>
<feature type="domain" description="Aromatic amino acid beta-eliminating lyase/threonine aldolase" evidence="4">
    <location>
        <begin position="4"/>
        <end position="294"/>
    </location>
</feature>
<dbReference type="CDD" id="cd06502">
    <property type="entry name" value="TA_like"/>
    <property type="match status" value="1"/>
</dbReference>
<evidence type="ECO:0000259" key="4">
    <source>
        <dbReference type="Pfam" id="PF01212"/>
    </source>
</evidence>
<reference evidence="5 6" key="1">
    <citation type="submission" date="2024-04" db="EMBL/GenBank/DDBJ databases">
        <title>Tritrichomonas musculus Genome.</title>
        <authorList>
            <person name="Alves-Ferreira E."/>
            <person name="Grigg M."/>
            <person name="Lorenzi H."/>
            <person name="Galac M."/>
        </authorList>
    </citation>
    <scope>NUCLEOTIDE SEQUENCE [LARGE SCALE GENOMIC DNA]</scope>
    <source>
        <strain evidence="5 6">EAF2021</strain>
    </source>
</reference>
<dbReference type="SUPFAM" id="SSF53383">
    <property type="entry name" value="PLP-dependent transferases"/>
    <property type="match status" value="1"/>
</dbReference>
<evidence type="ECO:0000256" key="1">
    <source>
        <dbReference type="ARBA" id="ARBA00001933"/>
    </source>
</evidence>
<proteinExistence type="inferred from homology"/>
<dbReference type="InterPro" id="IPR015424">
    <property type="entry name" value="PyrdxlP-dep_Trfase"/>
</dbReference>